<dbReference type="InterPro" id="IPR006675">
    <property type="entry name" value="HDIG_dom"/>
</dbReference>
<organism evidence="2 3">
    <name type="scientific">Caldalkalibacillus horti</name>
    <dbReference type="NCBI Taxonomy" id="77523"/>
    <lineage>
        <taxon>Bacteria</taxon>
        <taxon>Bacillati</taxon>
        <taxon>Bacillota</taxon>
        <taxon>Bacilli</taxon>
        <taxon>Bacillales</taxon>
        <taxon>Bacillaceae</taxon>
        <taxon>Caldalkalibacillus</taxon>
    </lineage>
</organism>
<dbReference type="NCBIfam" id="TIGR00277">
    <property type="entry name" value="HDIG"/>
    <property type="match status" value="1"/>
</dbReference>
<dbReference type="RefSeq" id="WP_307394372.1">
    <property type="nucleotide sequence ID" value="NZ_BAAADK010000020.1"/>
</dbReference>
<dbReference type="Gene3D" id="1.10.3210.50">
    <property type="match status" value="1"/>
</dbReference>
<evidence type="ECO:0000313" key="3">
    <source>
        <dbReference type="Proteomes" id="UP001235840"/>
    </source>
</evidence>
<name>A0ABT9VZ64_9BACI</name>
<dbReference type="PANTHER" id="PTHR33594">
    <property type="entry name" value="SUPERFAMILY HYDROLASE, PUTATIVE (AFU_ORTHOLOGUE AFUA_1G03035)-RELATED"/>
    <property type="match status" value="1"/>
</dbReference>
<dbReference type="SUPFAM" id="SSF109604">
    <property type="entry name" value="HD-domain/PDEase-like"/>
    <property type="match status" value="1"/>
</dbReference>
<dbReference type="InterPro" id="IPR006674">
    <property type="entry name" value="HD_domain"/>
</dbReference>
<dbReference type="EMBL" id="JAUSTY010000008">
    <property type="protein sequence ID" value="MDQ0166285.1"/>
    <property type="molecule type" value="Genomic_DNA"/>
</dbReference>
<evidence type="ECO:0000259" key="1">
    <source>
        <dbReference type="PROSITE" id="PS51831"/>
    </source>
</evidence>
<dbReference type="InterPro" id="IPR003607">
    <property type="entry name" value="HD/PDEase_dom"/>
</dbReference>
<dbReference type="Pfam" id="PF01966">
    <property type="entry name" value="HD"/>
    <property type="match status" value="1"/>
</dbReference>
<dbReference type="Proteomes" id="UP001235840">
    <property type="component" value="Unassembled WGS sequence"/>
</dbReference>
<feature type="domain" description="HD" evidence="1">
    <location>
        <begin position="64"/>
        <end position="175"/>
    </location>
</feature>
<evidence type="ECO:0000313" key="2">
    <source>
        <dbReference type="EMBL" id="MDQ0166285.1"/>
    </source>
</evidence>
<sequence>MSQDISNNEALSVKEDQTIDGLDKDSSFAHAKGVSGLEELLAYFSPALVARTKQSFAGQDPAHDWAHNVRVMLVAERIGQEEQADMKILRYAALLHDIGRAEERRTGECHAEISARWAAEWLESEPAFTQLDAKEEAEQIKAIQQAILTHRFRKNNPPTTLEERILFDSDKLDSIGAIGIGRAFAYSGLIKQSIQLLPGEEGHTPTGEFQVKLVKLKDRLYTHTAKRLAEERHQFMVDFYKRFELEILGLV</sequence>
<dbReference type="CDD" id="cd00077">
    <property type="entry name" value="HDc"/>
    <property type="match status" value="1"/>
</dbReference>
<dbReference type="PROSITE" id="PS51831">
    <property type="entry name" value="HD"/>
    <property type="match status" value="1"/>
</dbReference>
<protein>
    <recommendedName>
        <fullName evidence="1">HD domain-containing protein</fullName>
    </recommendedName>
</protein>
<dbReference type="SMART" id="SM00471">
    <property type="entry name" value="HDc"/>
    <property type="match status" value="1"/>
</dbReference>
<keyword evidence="3" id="KW-1185">Reference proteome</keyword>
<proteinExistence type="predicted"/>
<reference evidence="2 3" key="1">
    <citation type="submission" date="2023-07" db="EMBL/GenBank/DDBJ databases">
        <title>Genomic Encyclopedia of Type Strains, Phase IV (KMG-IV): sequencing the most valuable type-strain genomes for metagenomic binning, comparative biology and taxonomic classification.</title>
        <authorList>
            <person name="Goeker M."/>
        </authorList>
    </citation>
    <scope>NUCLEOTIDE SEQUENCE [LARGE SCALE GENOMIC DNA]</scope>
    <source>
        <strain evidence="2 3">DSM 12751</strain>
    </source>
</reference>
<accession>A0ABT9VZ64</accession>
<comment type="caution">
    <text evidence="2">The sequence shown here is derived from an EMBL/GenBank/DDBJ whole genome shotgun (WGS) entry which is preliminary data.</text>
</comment>
<dbReference type="PANTHER" id="PTHR33594:SF1">
    <property type="entry name" value="HD_PDEASE DOMAIN-CONTAINING PROTEIN"/>
    <property type="match status" value="1"/>
</dbReference>
<gene>
    <name evidence="2" type="ORF">J2S11_002189</name>
</gene>